<organism evidence="2 3">
    <name type="scientific">Bimuria novae-zelandiae CBS 107.79</name>
    <dbReference type="NCBI Taxonomy" id="1447943"/>
    <lineage>
        <taxon>Eukaryota</taxon>
        <taxon>Fungi</taxon>
        <taxon>Dikarya</taxon>
        <taxon>Ascomycota</taxon>
        <taxon>Pezizomycotina</taxon>
        <taxon>Dothideomycetes</taxon>
        <taxon>Pleosporomycetidae</taxon>
        <taxon>Pleosporales</taxon>
        <taxon>Massarineae</taxon>
        <taxon>Didymosphaeriaceae</taxon>
        <taxon>Bimuria</taxon>
    </lineage>
</organism>
<proteinExistence type="predicted"/>
<evidence type="ECO:0000256" key="1">
    <source>
        <dbReference type="SAM" id="Coils"/>
    </source>
</evidence>
<keyword evidence="1" id="KW-0175">Coiled coil</keyword>
<protein>
    <submittedName>
        <fullName evidence="2">Uncharacterized protein</fullName>
    </submittedName>
</protein>
<gene>
    <name evidence="2" type="ORF">BU23DRAFT_627728</name>
</gene>
<dbReference type="Proteomes" id="UP000800036">
    <property type="component" value="Unassembled WGS sequence"/>
</dbReference>
<name>A0A6A5UNE3_9PLEO</name>
<evidence type="ECO:0000313" key="3">
    <source>
        <dbReference type="Proteomes" id="UP000800036"/>
    </source>
</evidence>
<keyword evidence="3" id="KW-1185">Reference proteome</keyword>
<feature type="coiled-coil region" evidence="1">
    <location>
        <begin position="55"/>
        <end position="82"/>
    </location>
</feature>
<dbReference type="EMBL" id="ML976764">
    <property type="protein sequence ID" value="KAF1965322.1"/>
    <property type="molecule type" value="Genomic_DNA"/>
</dbReference>
<accession>A0A6A5UNE3</accession>
<sequence length="151" mass="17367">MRAGHVSTFRASQYIRKNFIRMACRELAASSDDEESDIDIPWIPVYAKSTGLAGKSLEQLKIDRLEEALKKETRQRMRAERAFKATRALLLQERRDHRKKREMWAGEKSSLECKLTQKKKRRQSKTALNCVGDSYGCEDLIVEETGLTSAD</sequence>
<reference evidence="2" key="1">
    <citation type="journal article" date="2020" name="Stud. Mycol.">
        <title>101 Dothideomycetes genomes: a test case for predicting lifestyles and emergence of pathogens.</title>
        <authorList>
            <person name="Haridas S."/>
            <person name="Albert R."/>
            <person name="Binder M."/>
            <person name="Bloem J."/>
            <person name="Labutti K."/>
            <person name="Salamov A."/>
            <person name="Andreopoulos B."/>
            <person name="Baker S."/>
            <person name="Barry K."/>
            <person name="Bills G."/>
            <person name="Bluhm B."/>
            <person name="Cannon C."/>
            <person name="Castanera R."/>
            <person name="Culley D."/>
            <person name="Daum C."/>
            <person name="Ezra D."/>
            <person name="Gonzalez J."/>
            <person name="Henrissat B."/>
            <person name="Kuo A."/>
            <person name="Liang C."/>
            <person name="Lipzen A."/>
            <person name="Lutzoni F."/>
            <person name="Magnuson J."/>
            <person name="Mondo S."/>
            <person name="Nolan M."/>
            <person name="Ohm R."/>
            <person name="Pangilinan J."/>
            <person name="Park H.-J."/>
            <person name="Ramirez L."/>
            <person name="Alfaro M."/>
            <person name="Sun H."/>
            <person name="Tritt A."/>
            <person name="Yoshinaga Y."/>
            <person name="Zwiers L.-H."/>
            <person name="Turgeon B."/>
            <person name="Goodwin S."/>
            <person name="Spatafora J."/>
            <person name="Crous P."/>
            <person name="Grigoriev I."/>
        </authorList>
    </citation>
    <scope>NUCLEOTIDE SEQUENCE</scope>
    <source>
        <strain evidence="2">CBS 107.79</strain>
    </source>
</reference>
<evidence type="ECO:0000313" key="2">
    <source>
        <dbReference type="EMBL" id="KAF1965322.1"/>
    </source>
</evidence>
<dbReference type="AlphaFoldDB" id="A0A6A5UNE3"/>